<keyword evidence="6" id="KW-1185">Reference proteome</keyword>
<dbReference type="STRING" id="217031.ABB05_16685"/>
<accession>A0A0Q9Y776</accession>
<dbReference type="PRINTS" id="PR00507">
    <property type="entry name" value="N12N6MTFRASE"/>
</dbReference>
<dbReference type="AlphaFoldDB" id="A0A0Q9Y776"/>
<reference evidence="4 6" key="1">
    <citation type="submission" date="2015-05" db="EMBL/GenBank/DDBJ databases">
        <title>Comparison of genome.</title>
        <authorList>
            <person name="Zheng Z."/>
            <person name="Sun M."/>
        </authorList>
    </citation>
    <scope>NUCLEOTIDE SEQUENCE [LARGE SCALE GENOMIC DNA]</scope>
    <source>
        <strain evidence="4 6">G25-74</strain>
    </source>
</reference>
<gene>
    <name evidence="4" type="ORF">ABB05_16685</name>
    <name evidence="3" type="ORF">ACA29_17815</name>
</gene>
<protein>
    <submittedName>
        <fullName evidence="3">Uncharacterized protein</fullName>
    </submittedName>
</protein>
<dbReference type="Proteomes" id="UP000053881">
    <property type="component" value="Unassembled WGS sequence"/>
</dbReference>
<dbReference type="InterPro" id="IPR016843">
    <property type="entry name" value="S-AdoMet-dep_Ade-MeTrfase_prd"/>
</dbReference>
<feature type="domain" description="DNA methylase adenine-specific" evidence="1">
    <location>
        <begin position="101"/>
        <end position="318"/>
    </location>
</feature>
<dbReference type="PIRSF" id="PIRSF026567">
    <property type="entry name" value="Adenine_mtase_bact_prd"/>
    <property type="match status" value="1"/>
</dbReference>
<evidence type="ECO:0000259" key="1">
    <source>
        <dbReference type="Pfam" id="PF02384"/>
    </source>
</evidence>
<dbReference type="PANTHER" id="PTHR41313:SF1">
    <property type="entry name" value="DNA METHYLASE ADENINE-SPECIFIC DOMAIN-CONTAINING PROTEIN"/>
    <property type="match status" value="1"/>
</dbReference>
<sequence>MGGFILSNSSIERLFTIFDQSSTTLQDELACTYLEALVETGDNIFQDKILQEGLSEISIKRLQKEYAELNLVSYTAEEIRRAYQLAILKGMKGTTQSNHQMTPDSIGLLISYLIQKFIGDREQLSILDPAVGTGNLLSTVLNTYEQNSTIDSFAVEVDEVLVRLAYIGANLQRQQTEFFHQDALAPLFIDPVDLVVCDLPVGYYPNDMQASEYELKSTKGHAYAHHLFIEQGLKHTKPGGYLFLLIPNGLFESEEAENLQRYLKDTAYIQAVLQLPFSIFKNDQAAKSIFILQKKSPETKAPKEVLLASLPSLTKKEAVDKMLWKMEKWFKDNK</sequence>
<dbReference type="SUPFAM" id="SSF53335">
    <property type="entry name" value="S-adenosyl-L-methionine-dependent methyltransferases"/>
    <property type="match status" value="1"/>
</dbReference>
<dbReference type="PANTHER" id="PTHR41313">
    <property type="entry name" value="ADENINE-SPECIFIC METHYLTRANSFERASE"/>
    <property type="match status" value="1"/>
</dbReference>
<dbReference type="Gene3D" id="3.40.50.150">
    <property type="entry name" value="Vaccinia Virus protein VP39"/>
    <property type="match status" value="1"/>
</dbReference>
<dbReference type="Gene3D" id="1.10.150.470">
    <property type="match status" value="1"/>
</dbReference>
<dbReference type="EMBL" id="LGPB01000123">
    <property type="protein sequence ID" value="KRG11528.1"/>
    <property type="molecule type" value="Genomic_DNA"/>
</dbReference>
<dbReference type="InterPro" id="IPR029063">
    <property type="entry name" value="SAM-dependent_MTases_sf"/>
</dbReference>
<dbReference type="EMBL" id="LDJR01000057">
    <property type="protein sequence ID" value="OAK68191.1"/>
    <property type="molecule type" value="Genomic_DNA"/>
</dbReference>
<dbReference type="InterPro" id="IPR052933">
    <property type="entry name" value="DNA_Protect_Modify"/>
</dbReference>
<evidence type="ECO:0000313" key="5">
    <source>
        <dbReference type="Proteomes" id="UP000053881"/>
    </source>
</evidence>
<dbReference type="InterPro" id="IPR003356">
    <property type="entry name" value="DNA_methylase_A-5"/>
</dbReference>
<dbReference type="Pfam" id="PF02384">
    <property type="entry name" value="N6_Mtase"/>
    <property type="match status" value="1"/>
</dbReference>
<dbReference type="CDD" id="cd02440">
    <property type="entry name" value="AdoMet_MTases"/>
    <property type="match status" value="1"/>
</dbReference>
<dbReference type="PATRIC" id="fig|217031.4.peg.6038"/>
<evidence type="ECO:0000313" key="4">
    <source>
        <dbReference type="EMBL" id="OAK68191.1"/>
    </source>
</evidence>
<evidence type="ECO:0000259" key="2">
    <source>
        <dbReference type="Pfam" id="PF21106"/>
    </source>
</evidence>
<reference evidence="3 5" key="2">
    <citation type="submission" date="2015-06" db="EMBL/GenBank/DDBJ databases">
        <title>Genome sequencing project of Bacillus galactosidilyticus PL133.</title>
        <authorList>
            <person name="Gaiero J."/>
            <person name="Nicol R."/>
            <person name="Habash M."/>
        </authorList>
    </citation>
    <scope>NUCLEOTIDE SEQUENCE [LARGE SCALE GENOMIC DNA]</scope>
    <source>
        <strain evidence="3 5">PL133</strain>
    </source>
</reference>
<evidence type="ECO:0000313" key="3">
    <source>
        <dbReference type="EMBL" id="KRG11528.1"/>
    </source>
</evidence>
<comment type="caution">
    <text evidence="3">The sequence shown here is derived from an EMBL/GenBank/DDBJ whole genome shotgun (WGS) entry which is preliminary data.</text>
</comment>
<dbReference type="GO" id="GO:0003677">
    <property type="term" value="F:DNA binding"/>
    <property type="evidence" value="ECO:0007669"/>
    <property type="project" value="InterPro"/>
</dbReference>
<dbReference type="GO" id="GO:0008170">
    <property type="term" value="F:N-methyltransferase activity"/>
    <property type="evidence" value="ECO:0007669"/>
    <property type="project" value="InterPro"/>
</dbReference>
<dbReference type="InterPro" id="IPR048375">
    <property type="entry name" value="YtxK-like_N"/>
</dbReference>
<proteinExistence type="predicted"/>
<dbReference type="Pfam" id="PF21106">
    <property type="entry name" value="YtxK_like"/>
    <property type="match status" value="1"/>
</dbReference>
<dbReference type="Proteomes" id="UP000077881">
    <property type="component" value="Unassembled WGS sequence"/>
</dbReference>
<organism evidence="3 5">
    <name type="scientific">Lederbergia galactosidilytica</name>
    <dbReference type="NCBI Taxonomy" id="217031"/>
    <lineage>
        <taxon>Bacteria</taxon>
        <taxon>Bacillati</taxon>
        <taxon>Bacillota</taxon>
        <taxon>Bacilli</taxon>
        <taxon>Bacillales</taxon>
        <taxon>Bacillaceae</taxon>
        <taxon>Lederbergia</taxon>
    </lineage>
</organism>
<feature type="domain" description="YtxK-like N-terminal helical" evidence="2">
    <location>
        <begin position="12"/>
        <end position="91"/>
    </location>
</feature>
<name>A0A0Q9Y776_9BACI</name>
<evidence type="ECO:0000313" key="6">
    <source>
        <dbReference type="Proteomes" id="UP000077881"/>
    </source>
</evidence>